<evidence type="ECO:0000256" key="2">
    <source>
        <dbReference type="ARBA" id="ARBA00022723"/>
    </source>
</evidence>
<comment type="caution">
    <text evidence="9">The sequence shown here is derived from an EMBL/GenBank/DDBJ whole genome shotgun (WGS) entry which is preliminary data.</text>
</comment>
<keyword evidence="2 6" id="KW-0479">Metal-binding</keyword>
<proteinExistence type="inferred from homology"/>
<dbReference type="GO" id="GO:0008241">
    <property type="term" value="F:peptidyl-dipeptidase activity"/>
    <property type="evidence" value="ECO:0007669"/>
    <property type="project" value="UniProtKB-EC"/>
</dbReference>
<keyword evidence="4 6" id="KW-0862">Zinc</keyword>
<evidence type="ECO:0000256" key="6">
    <source>
        <dbReference type="RuleBase" id="RU003435"/>
    </source>
</evidence>
<comment type="similarity">
    <text evidence="6">Belongs to the peptidase M3 family.</text>
</comment>
<evidence type="ECO:0000256" key="7">
    <source>
        <dbReference type="SAM" id="Coils"/>
    </source>
</evidence>
<evidence type="ECO:0000313" key="9">
    <source>
        <dbReference type="EMBL" id="MDQ0167769.1"/>
    </source>
</evidence>
<keyword evidence="10" id="KW-1185">Reference proteome</keyword>
<keyword evidence="1 6" id="KW-0645">Protease</keyword>
<evidence type="ECO:0000256" key="4">
    <source>
        <dbReference type="ARBA" id="ARBA00022833"/>
    </source>
</evidence>
<dbReference type="InterPro" id="IPR001567">
    <property type="entry name" value="Pept_M3A_M3B_dom"/>
</dbReference>
<dbReference type="InterPro" id="IPR045090">
    <property type="entry name" value="Pept_M3A_M3B"/>
</dbReference>
<accession>A0ABT9W3D8</accession>
<gene>
    <name evidence="9" type="ORF">J2S11_003698</name>
</gene>
<keyword evidence="7" id="KW-0175">Coiled coil</keyword>
<dbReference type="RefSeq" id="WP_307396952.1">
    <property type="nucleotide sequence ID" value="NZ_BAAADK010000049.1"/>
</dbReference>
<evidence type="ECO:0000256" key="5">
    <source>
        <dbReference type="ARBA" id="ARBA00023049"/>
    </source>
</evidence>
<dbReference type="Gene3D" id="1.10.1370.30">
    <property type="match status" value="1"/>
</dbReference>
<dbReference type="Proteomes" id="UP001235840">
    <property type="component" value="Unassembled WGS sequence"/>
</dbReference>
<dbReference type="EC" id="3.4.15.1" evidence="9"/>
<protein>
    <submittedName>
        <fullName evidence="9">Peptidyl-dipeptidase A</fullName>
        <ecNumber evidence="9">3.4.15.1</ecNumber>
    </submittedName>
</protein>
<keyword evidence="5 6" id="KW-0482">Metalloprotease</keyword>
<feature type="coiled-coil region" evidence="7">
    <location>
        <begin position="7"/>
        <end position="34"/>
    </location>
</feature>
<keyword evidence="9" id="KW-0121">Carboxypeptidase</keyword>
<dbReference type="PANTHER" id="PTHR11804">
    <property type="entry name" value="PROTEASE M3 THIMET OLIGOPEPTIDASE-RELATED"/>
    <property type="match status" value="1"/>
</dbReference>
<name>A0ABT9W3D8_9BACI</name>
<dbReference type="GO" id="GO:0004180">
    <property type="term" value="F:carboxypeptidase activity"/>
    <property type="evidence" value="ECO:0007669"/>
    <property type="project" value="UniProtKB-KW"/>
</dbReference>
<feature type="domain" description="Peptidase M3A/M3B catalytic" evidence="8">
    <location>
        <begin position="302"/>
        <end position="451"/>
    </location>
</feature>
<dbReference type="SUPFAM" id="SSF55486">
    <property type="entry name" value="Metalloproteases ('zincins'), catalytic domain"/>
    <property type="match status" value="1"/>
</dbReference>
<feature type="domain" description="Peptidase M3A/M3B catalytic" evidence="8">
    <location>
        <begin position="133"/>
        <end position="241"/>
    </location>
</feature>
<dbReference type="Pfam" id="PF01432">
    <property type="entry name" value="Peptidase_M3"/>
    <property type="match status" value="2"/>
</dbReference>
<evidence type="ECO:0000256" key="3">
    <source>
        <dbReference type="ARBA" id="ARBA00022801"/>
    </source>
</evidence>
<dbReference type="EMBL" id="JAUSTY010000020">
    <property type="protein sequence ID" value="MDQ0167769.1"/>
    <property type="molecule type" value="Genomic_DNA"/>
</dbReference>
<sequence length="503" mass="58301">MRSINSEKELTSYLDEYEAKLEKLATRIGELSYQRFLDKKPNPALVELKKERGRLALDPTFHEIIQKWSDKEMDLLLQRRVEVWNSLNRQAKVSAHPEVMDLVQELDEKIVTHKYKYGEERVELGEIRNHIKGNHDTELRKQAWLANQELSEQIEQKMLALFKLRNRLSRDLGYETYVDLILDGAGMTKQEVTGILTELTGETQRYYQDYLRQGADSLNIEQIQPWDVQYILDQQAGDTTVAFPREKITSSVYDWAKGMGYDLKELGLEMVFVDIPYNGLCMGIGRHAVKVLGNPKDGYSYYRTSFHEMGHALHHLLNGQEHFGLRREPSVFNEGMAETFGYITHHPDWIKSFGIREQEVNQILKGAIGPQFHYLRQRTAFCLFEYACYENPDQDLNKLLAEIERTVLGVEYDETPRWAANAWFVNYPVYWQNYVLADVIASQVHHAIEKDYGALYQSKDALEKVIDTYIKPGASIPWQQKILQGTGSYLKATALIKDMTPSV</sequence>
<organism evidence="9 10">
    <name type="scientific">Caldalkalibacillus horti</name>
    <dbReference type="NCBI Taxonomy" id="77523"/>
    <lineage>
        <taxon>Bacteria</taxon>
        <taxon>Bacillati</taxon>
        <taxon>Bacillota</taxon>
        <taxon>Bacilli</taxon>
        <taxon>Bacillales</taxon>
        <taxon>Bacillaceae</taxon>
        <taxon>Caldalkalibacillus</taxon>
    </lineage>
</organism>
<evidence type="ECO:0000259" key="8">
    <source>
        <dbReference type="Pfam" id="PF01432"/>
    </source>
</evidence>
<dbReference type="PANTHER" id="PTHR11804:SF84">
    <property type="entry name" value="SACCHAROLYSIN"/>
    <property type="match status" value="1"/>
</dbReference>
<reference evidence="9 10" key="1">
    <citation type="submission" date="2023-07" db="EMBL/GenBank/DDBJ databases">
        <title>Genomic Encyclopedia of Type Strains, Phase IV (KMG-IV): sequencing the most valuable type-strain genomes for metagenomic binning, comparative biology and taxonomic classification.</title>
        <authorList>
            <person name="Goeker M."/>
        </authorList>
    </citation>
    <scope>NUCLEOTIDE SEQUENCE [LARGE SCALE GENOMIC DNA]</scope>
    <source>
        <strain evidence="9 10">DSM 12751</strain>
    </source>
</reference>
<keyword evidence="3 6" id="KW-0378">Hydrolase</keyword>
<comment type="cofactor">
    <cofactor evidence="6">
        <name>Zn(2+)</name>
        <dbReference type="ChEBI" id="CHEBI:29105"/>
    </cofactor>
    <text evidence="6">Binds 1 zinc ion.</text>
</comment>
<evidence type="ECO:0000256" key="1">
    <source>
        <dbReference type="ARBA" id="ARBA00022670"/>
    </source>
</evidence>
<evidence type="ECO:0000313" key="10">
    <source>
        <dbReference type="Proteomes" id="UP001235840"/>
    </source>
</evidence>